<protein>
    <submittedName>
        <fullName evidence="7">Uncharacterized exonuclease CP81 (Modular protein)</fullName>
        <ecNumber evidence="7">3.1.-.-</ecNumber>
    </submittedName>
</protein>
<evidence type="ECO:0000256" key="2">
    <source>
        <dbReference type="ARBA" id="ARBA00022801"/>
    </source>
</evidence>
<dbReference type="CDD" id="cd06127">
    <property type="entry name" value="DEDDh"/>
    <property type="match status" value="1"/>
</dbReference>
<dbReference type="Proteomes" id="UP000028493">
    <property type="component" value="Unassembled WGS sequence"/>
</dbReference>
<dbReference type="GO" id="GO:0008408">
    <property type="term" value="F:3'-5' exonuclease activity"/>
    <property type="evidence" value="ECO:0007669"/>
    <property type="project" value="TreeGrafter"/>
</dbReference>
<dbReference type="InterPro" id="IPR012337">
    <property type="entry name" value="RNaseH-like_sf"/>
</dbReference>
<name>A0A077PUD4_XENBV</name>
<dbReference type="AlphaFoldDB" id="A0A077PUD4"/>
<dbReference type="InterPro" id="IPR013520">
    <property type="entry name" value="Ribonucl_H"/>
</dbReference>
<sequence length="258" mass="30203">MGMRNRQQAQLIAEQLLKEDIVILDTETTGLKSDDEIIEISIINADGNVLLDTLVKPQKKIPPDATRIHGITNEDVQHKPLWSDVYIKYKEIVKGKTIIIYNKSYDTKIIRQTCKKYELPTPRIKSECAMLLYAEYHGEINERTGDYKWHKLTNAIRDNKIEVSGEEHRALTDAQMTLELMKRMAYGDPNAPIYSLRSIYPPINPEYEKYKRKIKEEERHAQERKDKLKKEKEDRAFSICAEIVFALLFLLFVIWLFS</sequence>
<keyword evidence="3 7" id="KW-0269">Exonuclease</keyword>
<evidence type="ECO:0000256" key="1">
    <source>
        <dbReference type="ARBA" id="ARBA00022722"/>
    </source>
</evidence>
<dbReference type="Gene3D" id="3.30.420.10">
    <property type="entry name" value="Ribonuclease H-like superfamily/Ribonuclease H"/>
    <property type="match status" value="1"/>
</dbReference>
<dbReference type="GO" id="GO:0003676">
    <property type="term" value="F:nucleic acid binding"/>
    <property type="evidence" value="ECO:0007669"/>
    <property type="project" value="InterPro"/>
</dbReference>
<keyword evidence="5" id="KW-0812">Transmembrane</keyword>
<evidence type="ECO:0000313" key="7">
    <source>
        <dbReference type="EMBL" id="CDH24386.1"/>
    </source>
</evidence>
<feature type="coiled-coil region" evidence="4">
    <location>
        <begin position="207"/>
        <end position="234"/>
    </location>
</feature>
<keyword evidence="5" id="KW-0472">Membrane</keyword>
<accession>A0A077PUD4</accession>
<keyword evidence="5" id="KW-1133">Transmembrane helix</keyword>
<evidence type="ECO:0000259" key="6">
    <source>
        <dbReference type="SMART" id="SM00479"/>
    </source>
</evidence>
<feature type="domain" description="Exonuclease" evidence="6">
    <location>
        <begin position="20"/>
        <end position="190"/>
    </location>
</feature>
<dbReference type="SMART" id="SM00479">
    <property type="entry name" value="EXOIII"/>
    <property type="match status" value="1"/>
</dbReference>
<dbReference type="PANTHER" id="PTHR30231">
    <property type="entry name" value="DNA POLYMERASE III SUBUNIT EPSILON"/>
    <property type="match status" value="1"/>
</dbReference>
<gene>
    <name evidence="7" type="ORF">XBKB1_2720004</name>
</gene>
<dbReference type="SUPFAM" id="SSF53098">
    <property type="entry name" value="Ribonuclease H-like"/>
    <property type="match status" value="1"/>
</dbReference>
<proteinExistence type="predicted"/>
<evidence type="ECO:0000256" key="3">
    <source>
        <dbReference type="ARBA" id="ARBA00022839"/>
    </source>
</evidence>
<dbReference type="Pfam" id="PF00929">
    <property type="entry name" value="RNase_T"/>
    <property type="match status" value="1"/>
</dbReference>
<evidence type="ECO:0000256" key="4">
    <source>
        <dbReference type="SAM" id="Coils"/>
    </source>
</evidence>
<keyword evidence="2 7" id="KW-0378">Hydrolase</keyword>
<evidence type="ECO:0000256" key="5">
    <source>
        <dbReference type="SAM" id="Phobius"/>
    </source>
</evidence>
<feature type="transmembrane region" description="Helical" evidence="5">
    <location>
        <begin position="236"/>
        <end position="257"/>
    </location>
</feature>
<dbReference type="EC" id="3.1.-.-" evidence="7"/>
<organism evidence="7">
    <name type="scientific">Xenorhabdus bovienii str. kraussei Becker Underwood</name>
    <dbReference type="NCBI Taxonomy" id="1398204"/>
    <lineage>
        <taxon>Bacteria</taxon>
        <taxon>Pseudomonadati</taxon>
        <taxon>Pseudomonadota</taxon>
        <taxon>Gammaproteobacteria</taxon>
        <taxon>Enterobacterales</taxon>
        <taxon>Morganellaceae</taxon>
        <taxon>Xenorhabdus</taxon>
    </lineage>
</organism>
<dbReference type="PANTHER" id="PTHR30231:SF4">
    <property type="entry name" value="PROTEIN NEN2"/>
    <property type="match status" value="1"/>
</dbReference>
<dbReference type="InterPro" id="IPR036397">
    <property type="entry name" value="RNaseH_sf"/>
</dbReference>
<dbReference type="EMBL" id="CBSZ010000193">
    <property type="protein sequence ID" value="CDH24386.1"/>
    <property type="molecule type" value="Genomic_DNA"/>
</dbReference>
<comment type="caution">
    <text evidence="7">The sequence shown here is derived from an EMBL/GenBank/DDBJ whole genome shotgun (WGS) entry which is preliminary data.</text>
</comment>
<reference evidence="7" key="1">
    <citation type="submission" date="2013-07" db="EMBL/GenBank/DDBJ databases">
        <title>Sub-species coevolution in mutualistic symbiosis.</title>
        <authorList>
            <person name="Murfin K."/>
            <person name="Klassen J."/>
            <person name="Lee M."/>
            <person name="Forst S."/>
            <person name="Stock P."/>
            <person name="Goodrich-Blair H."/>
        </authorList>
    </citation>
    <scope>NUCLEOTIDE SEQUENCE [LARGE SCALE GENOMIC DNA]</scope>
    <source>
        <strain evidence="7">Kraussei Becker Underwood</strain>
    </source>
</reference>
<keyword evidence="1" id="KW-0540">Nuclease</keyword>
<keyword evidence="4" id="KW-0175">Coiled coil</keyword>
<dbReference type="HOGENOM" id="CLU_047806_13_1_6"/>
<dbReference type="GO" id="GO:0006259">
    <property type="term" value="P:DNA metabolic process"/>
    <property type="evidence" value="ECO:0007669"/>
    <property type="project" value="UniProtKB-ARBA"/>
</dbReference>